<feature type="region of interest" description="Disordered" evidence="1">
    <location>
        <begin position="776"/>
        <end position="865"/>
    </location>
</feature>
<proteinExistence type="predicted"/>
<feature type="non-terminal residue" evidence="2">
    <location>
        <position position="865"/>
    </location>
</feature>
<feature type="compositionally biased region" description="Basic and acidic residues" evidence="1">
    <location>
        <begin position="854"/>
        <end position="865"/>
    </location>
</feature>
<dbReference type="EMBL" id="JAVIIW010000034">
    <property type="protein sequence ID" value="MDX8481581.1"/>
    <property type="molecule type" value="Genomic_DNA"/>
</dbReference>
<keyword evidence="3" id="KW-1185">Reference proteome</keyword>
<name>A0ABU4Y4F1_9HYPH</name>
<organism evidence="2 3">
    <name type="scientific">Mesorhizobium album</name>
    <dbReference type="NCBI Taxonomy" id="3072314"/>
    <lineage>
        <taxon>Bacteria</taxon>
        <taxon>Pseudomonadati</taxon>
        <taxon>Pseudomonadota</taxon>
        <taxon>Alphaproteobacteria</taxon>
        <taxon>Hyphomicrobiales</taxon>
        <taxon>Phyllobacteriaceae</taxon>
        <taxon>Mesorhizobium</taxon>
    </lineage>
</organism>
<dbReference type="Proteomes" id="UP001287059">
    <property type="component" value="Unassembled WGS sequence"/>
</dbReference>
<feature type="region of interest" description="Disordered" evidence="1">
    <location>
        <begin position="97"/>
        <end position="116"/>
    </location>
</feature>
<feature type="region of interest" description="Disordered" evidence="1">
    <location>
        <begin position="144"/>
        <end position="181"/>
    </location>
</feature>
<accession>A0ABU4Y4F1</accession>
<comment type="caution">
    <text evidence="2">The sequence shown here is derived from an EMBL/GenBank/DDBJ whole genome shotgun (WGS) entry which is preliminary data.</text>
</comment>
<feature type="compositionally biased region" description="Pro residues" evidence="1">
    <location>
        <begin position="47"/>
        <end position="59"/>
    </location>
</feature>
<evidence type="ECO:0000256" key="1">
    <source>
        <dbReference type="SAM" id="MobiDB-lite"/>
    </source>
</evidence>
<feature type="compositionally biased region" description="Basic and acidic residues" evidence="1">
    <location>
        <begin position="28"/>
        <end position="37"/>
    </location>
</feature>
<sequence>MDLFDNIGASPASDPARRDEAGLQQHQVEQRSFEQRLNELQGSVPRPVNPTPGPPPHSPAPSVYHDEILAAADRGARLPAESFASAKFWQGIDGVTNSPAPNVDQEELPQSGGHAVSVSAGDPAIGGACLQDLASLPPPVNLPGVPLRSAPHSPLPRAPRAGLGQPPANQPGGPISEPPTEPTEARYQAVLLQRTALLRKRERRHPDELLFNTYRRLATAKGNQISQNRISKDIAALRKFSVRLAKDHQSQIAGRIHDRQLDSLVKLCAAGDTKLLGQINSALGRLRQAQAEGQVIVGRNRPSTEDDEVFADYHTKATTDKVSETTVKTDLATLRKFSAWLAKNHQSQIRGRIQDQQLDSLARDYAGNDPLLLRQINFALTRLRQASAGKRVTVARGARPVTQDDEVFADYHTKATAGNVTAVKTDLAALRKFSAWLAKNHQSQISGRIQDRQLDSLARDFAGSDPILLRHINLALIRIRQASAGERMTVARKPSSRDDEELFATYEAKATADKINSHTVKTDIVALRKFSKWLAQNHRTQIADRLESPELDALAKAYAGREAWRITPALRRLRQTKAEQRVTVKDHRPVTKDHRPVTEDTRVIEAACNEAASKGYYGRTIRNYRPVLLRFNDWLTENFGKGVARIEPAVLNRAVEEYKKNESRGFRSAWSFFQRFRQMSAANEVLHLAANGQAGWRQDESRAHKAAAQTASLSPFPLPPADPSWNQLRDLIQKDLAQPSSSSAFAGAQQASSFQEFSSAPHTPFEGAWDWLTTQMQSSTPSSARSPSSDIYRGLDPLVDLPSTPSSARSPSSDIYRGLNPLVDLPSLPSSARSPSSDIYRGLDPLVDLPSTPHELRDDAHYAPA</sequence>
<feature type="compositionally biased region" description="Low complexity" evidence="1">
    <location>
        <begin position="802"/>
        <end position="813"/>
    </location>
</feature>
<evidence type="ECO:0000313" key="3">
    <source>
        <dbReference type="Proteomes" id="UP001287059"/>
    </source>
</evidence>
<gene>
    <name evidence="2" type="ORF">RFN28_24410</name>
</gene>
<evidence type="ECO:0000313" key="2">
    <source>
        <dbReference type="EMBL" id="MDX8481581.1"/>
    </source>
</evidence>
<protein>
    <recommendedName>
        <fullName evidence="4">Core-binding (CB) domain-containing protein</fullName>
    </recommendedName>
</protein>
<feature type="compositionally biased region" description="Low complexity" evidence="1">
    <location>
        <begin position="825"/>
        <end position="837"/>
    </location>
</feature>
<reference evidence="2 3" key="1">
    <citation type="submission" date="2023-08" db="EMBL/GenBank/DDBJ databases">
        <title>Implementing the SeqCode for naming new Mesorhizobium species isolated from Vachellia karroo root nodules.</title>
        <authorList>
            <person name="Van Lill M."/>
        </authorList>
    </citation>
    <scope>NUCLEOTIDE SEQUENCE [LARGE SCALE GENOMIC DNA]</scope>
    <source>
        <strain evidence="2 3">VK24D</strain>
    </source>
</reference>
<evidence type="ECO:0008006" key="4">
    <source>
        <dbReference type="Google" id="ProtNLM"/>
    </source>
</evidence>
<feature type="compositionally biased region" description="Low complexity" evidence="1">
    <location>
        <begin position="778"/>
        <end position="789"/>
    </location>
</feature>
<feature type="region of interest" description="Disordered" evidence="1">
    <location>
        <begin position="1"/>
        <end position="64"/>
    </location>
</feature>